<dbReference type="SUPFAM" id="SSF51445">
    <property type="entry name" value="(Trans)glycosidases"/>
    <property type="match status" value="1"/>
</dbReference>
<dbReference type="STRING" id="675824.A0A1E3PVE1"/>
<accession>A0A1E3PVE1</accession>
<dbReference type="Pfam" id="PF00128">
    <property type="entry name" value="Alpha-amylase"/>
    <property type="match status" value="1"/>
</dbReference>
<comment type="similarity">
    <text evidence="1">Belongs to the glycosyl hydrolase 13 family.</text>
</comment>
<protein>
    <recommendedName>
        <fullName evidence="2">Glycosyl hydrolase family 13 catalytic domain-containing protein</fullName>
    </recommendedName>
</protein>
<dbReference type="GO" id="GO:0005987">
    <property type="term" value="P:sucrose catabolic process"/>
    <property type="evidence" value="ECO:0007669"/>
    <property type="project" value="TreeGrafter"/>
</dbReference>
<feature type="domain" description="Glycosyl hydrolase family 13 catalytic" evidence="2">
    <location>
        <begin position="1"/>
        <end position="292"/>
    </location>
</feature>
<name>A0A1E3PVE1_LIPST</name>
<dbReference type="GO" id="GO:0004556">
    <property type="term" value="F:alpha-amylase activity"/>
    <property type="evidence" value="ECO:0007669"/>
    <property type="project" value="TreeGrafter"/>
</dbReference>
<dbReference type="InterPro" id="IPR006047">
    <property type="entry name" value="GH13_cat_dom"/>
</dbReference>
<reference evidence="3 4" key="1">
    <citation type="journal article" date="2016" name="Proc. Natl. Acad. Sci. U.S.A.">
        <title>Comparative genomics of biotechnologically important yeasts.</title>
        <authorList>
            <person name="Riley R."/>
            <person name="Haridas S."/>
            <person name="Wolfe K.H."/>
            <person name="Lopes M.R."/>
            <person name="Hittinger C.T."/>
            <person name="Goeker M."/>
            <person name="Salamov A.A."/>
            <person name="Wisecaver J.H."/>
            <person name="Long T.M."/>
            <person name="Calvey C.H."/>
            <person name="Aerts A.L."/>
            <person name="Barry K.W."/>
            <person name="Choi C."/>
            <person name="Clum A."/>
            <person name="Coughlan A.Y."/>
            <person name="Deshpande S."/>
            <person name="Douglass A.P."/>
            <person name="Hanson S.J."/>
            <person name="Klenk H.-P."/>
            <person name="LaButti K.M."/>
            <person name="Lapidus A."/>
            <person name="Lindquist E.A."/>
            <person name="Lipzen A.M."/>
            <person name="Meier-Kolthoff J.P."/>
            <person name="Ohm R.A."/>
            <person name="Otillar R.P."/>
            <person name="Pangilinan J.L."/>
            <person name="Peng Y."/>
            <person name="Rokas A."/>
            <person name="Rosa C.A."/>
            <person name="Scheuner C."/>
            <person name="Sibirny A.A."/>
            <person name="Slot J.C."/>
            <person name="Stielow J.B."/>
            <person name="Sun H."/>
            <person name="Kurtzman C.P."/>
            <person name="Blackwell M."/>
            <person name="Grigoriev I.V."/>
            <person name="Jeffries T.W."/>
        </authorList>
    </citation>
    <scope>NUCLEOTIDE SEQUENCE [LARGE SCALE GENOMIC DNA]</scope>
    <source>
        <strain evidence="3 4">NRRL Y-11557</strain>
    </source>
</reference>
<dbReference type="GO" id="GO:0000025">
    <property type="term" value="P:maltose catabolic process"/>
    <property type="evidence" value="ECO:0007669"/>
    <property type="project" value="TreeGrafter"/>
</dbReference>
<dbReference type="AlphaFoldDB" id="A0A1E3PVE1"/>
<dbReference type="EMBL" id="KV454304">
    <property type="protein sequence ID" value="ODQ69399.1"/>
    <property type="molecule type" value="Genomic_DNA"/>
</dbReference>
<dbReference type="GO" id="GO:0004574">
    <property type="term" value="F:oligo-1,6-glucosidase activity"/>
    <property type="evidence" value="ECO:0007669"/>
    <property type="project" value="TreeGrafter"/>
</dbReference>
<keyword evidence="4" id="KW-1185">Reference proteome</keyword>
<dbReference type="Proteomes" id="UP000094385">
    <property type="component" value="Unassembled WGS sequence"/>
</dbReference>
<dbReference type="InterPro" id="IPR017853">
    <property type="entry name" value="GH"/>
</dbReference>
<evidence type="ECO:0000256" key="1">
    <source>
        <dbReference type="ARBA" id="ARBA00008061"/>
    </source>
</evidence>
<dbReference type="OrthoDB" id="1740265at2759"/>
<organism evidence="3 4">
    <name type="scientific">Lipomyces starkeyi NRRL Y-11557</name>
    <dbReference type="NCBI Taxonomy" id="675824"/>
    <lineage>
        <taxon>Eukaryota</taxon>
        <taxon>Fungi</taxon>
        <taxon>Dikarya</taxon>
        <taxon>Ascomycota</taxon>
        <taxon>Saccharomycotina</taxon>
        <taxon>Lipomycetes</taxon>
        <taxon>Lipomycetales</taxon>
        <taxon>Lipomycetaceae</taxon>
        <taxon>Lipomyces</taxon>
    </lineage>
</organism>
<dbReference type="Gene3D" id="3.20.20.80">
    <property type="entry name" value="Glycosidases"/>
    <property type="match status" value="1"/>
</dbReference>
<evidence type="ECO:0000259" key="2">
    <source>
        <dbReference type="Pfam" id="PF00128"/>
    </source>
</evidence>
<sequence>MRFWIIKGVNGFRLDVINFISKDPAFPDAPITVPSSKYQHAAMHYSLGPRLHEFVREIGALLKEYNAFSVGEMAYLYDPAEIIKIVSFDRNKLNMVFQFELIDIDRGPFHKYSPKKWTPRKFKDIVNKWQVFMQENDGWNALFLENHDWGRSVSRLLSGKDELRKVGAKMLATFIGLQSGTLFLYQVKSLVWLICRNYGQLKTAPPGQDIPGNLDIVMGEIQKKARDHARLPFQWDGSDYAGFSSVQPWMDENEDYKERNAAVQVDDPSSVFSYWRSILDLRRTYKDVLVYGKFELVDPTNEKIYYSAVNVQGTRNVLDAETAVGSVKALDFTSSSDVLKGDSWQDLMGG</sequence>
<dbReference type="GO" id="GO:0004575">
    <property type="term" value="F:sucrose alpha-glucosidase activity"/>
    <property type="evidence" value="ECO:0007669"/>
    <property type="project" value="TreeGrafter"/>
</dbReference>
<gene>
    <name evidence="3" type="ORF">LIPSTDRAFT_7052</name>
</gene>
<dbReference type="GO" id="GO:0033934">
    <property type="term" value="F:glucan 1,4-alpha-maltotriohydrolase activity"/>
    <property type="evidence" value="ECO:0007669"/>
    <property type="project" value="TreeGrafter"/>
</dbReference>
<evidence type="ECO:0000313" key="4">
    <source>
        <dbReference type="Proteomes" id="UP000094385"/>
    </source>
</evidence>
<proteinExistence type="inferred from homology"/>
<evidence type="ECO:0000313" key="3">
    <source>
        <dbReference type="EMBL" id="ODQ69399.1"/>
    </source>
</evidence>
<dbReference type="PANTHER" id="PTHR10357:SF232">
    <property type="entry name" value="GLYCOSYL HYDROLASE FAMILY 13 CATALYTIC DOMAIN-CONTAINING PROTEIN"/>
    <property type="match status" value="1"/>
</dbReference>
<dbReference type="PANTHER" id="PTHR10357">
    <property type="entry name" value="ALPHA-AMYLASE FAMILY MEMBER"/>
    <property type="match status" value="1"/>
</dbReference>